<dbReference type="PIRSF" id="PIRSF018267">
    <property type="entry name" value="VSR_endonuc"/>
    <property type="match status" value="1"/>
</dbReference>
<dbReference type="CDD" id="cd00221">
    <property type="entry name" value="Vsr"/>
    <property type="match status" value="1"/>
</dbReference>
<dbReference type="REBASE" id="711377">
    <property type="entry name" value="V.Rtu1078ORF21745P"/>
</dbReference>
<dbReference type="EC" id="3.1.-.-" evidence="6"/>
<evidence type="ECO:0000313" key="7">
    <source>
        <dbReference type="EMBL" id="WFR98350.1"/>
    </source>
</evidence>
<dbReference type="GO" id="GO:0016787">
    <property type="term" value="F:hydrolase activity"/>
    <property type="evidence" value="ECO:0007669"/>
    <property type="project" value="UniProtKB-KW"/>
</dbReference>
<dbReference type="Proteomes" id="UP000249499">
    <property type="component" value="Plasmid pTi1078"/>
</dbReference>
<sequence>MRTDPMRSALMSKVRGKDTQPELIVRRKLHELGGRFRLHRRDLPGSPDIVMPSRNVALFVHGCFWHRHENCKMASMPKTRQDFWREKFDANMARDQRNMTDLERLGWRVEVIWECETRKREALSGRLKHLLTNSSKS</sequence>
<comment type="function">
    <text evidence="6">May nick specific sequences that contain T:G mispairs resulting from m5C-deamination.</text>
</comment>
<evidence type="ECO:0000256" key="1">
    <source>
        <dbReference type="ARBA" id="ARBA00022722"/>
    </source>
</evidence>
<evidence type="ECO:0000256" key="3">
    <source>
        <dbReference type="ARBA" id="ARBA00022763"/>
    </source>
</evidence>
<dbReference type="AlphaFoldDB" id="A0AAF1KUF2"/>
<dbReference type="GO" id="GO:0006298">
    <property type="term" value="P:mismatch repair"/>
    <property type="evidence" value="ECO:0007669"/>
    <property type="project" value="UniProtKB-UniRule"/>
</dbReference>
<dbReference type="NCBIfam" id="TIGR00632">
    <property type="entry name" value="vsr"/>
    <property type="match status" value="1"/>
</dbReference>
<dbReference type="Pfam" id="PF03852">
    <property type="entry name" value="Vsr"/>
    <property type="match status" value="1"/>
</dbReference>
<name>A0AAF1KUF2_9HYPH</name>
<keyword evidence="4 6" id="KW-0378">Hydrolase</keyword>
<reference evidence="7 8" key="1">
    <citation type="journal article" date="2018" name="Sci. Rep.">
        <title>Rhizobium tumorigenes sp. nov., a novel plant tumorigenic bacterium isolated from cane gall tumors on thornless blackberry.</title>
        <authorList>
            <person name="Kuzmanovi N."/>
            <person name="Smalla K."/>
            <person name="Gronow S."/>
            <person name="PuBawska J."/>
        </authorList>
    </citation>
    <scope>NUCLEOTIDE SEQUENCE [LARGE SCALE GENOMIC DNA]</scope>
    <source>
        <strain evidence="7 8">1078</strain>
    </source>
</reference>
<reference evidence="8" key="2">
    <citation type="journal article" date="2023" name="MicrobiologyOpen">
        <title>Genomics of the tumorigenes clade of the family Rhizobiaceae and description of Rhizobium rhododendri sp. nov.</title>
        <authorList>
            <person name="Kuzmanovic N."/>
            <person name="diCenzo G.C."/>
            <person name="Bunk B."/>
            <person name="Sproeer C."/>
            <person name="Fruehling A."/>
            <person name="Neumann-Schaal M."/>
            <person name="Overmann J."/>
            <person name="Smalla K."/>
        </authorList>
    </citation>
    <scope>NUCLEOTIDE SEQUENCE [LARGE SCALE GENOMIC DNA]</scope>
    <source>
        <strain evidence="8">1078</strain>
        <plasmid evidence="8">pTi1078</plasmid>
    </source>
</reference>
<gene>
    <name evidence="7" type="primary">vsr</name>
    <name evidence="7" type="ORF">PR017_21750</name>
</gene>
<evidence type="ECO:0000256" key="2">
    <source>
        <dbReference type="ARBA" id="ARBA00022759"/>
    </source>
</evidence>
<accession>A0AAF1KUF2</accession>
<dbReference type="SUPFAM" id="SSF52980">
    <property type="entry name" value="Restriction endonuclease-like"/>
    <property type="match status" value="1"/>
</dbReference>
<keyword evidence="7" id="KW-0614">Plasmid</keyword>
<evidence type="ECO:0000256" key="6">
    <source>
        <dbReference type="PIRNR" id="PIRNR018267"/>
    </source>
</evidence>
<dbReference type="InterPro" id="IPR011335">
    <property type="entry name" value="Restrct_endonuc-II-like"/>
</dbReference>
<keyword evidence="1 6" id="KW-0540">Nuclease</keyword>
<dbReference type="EMBL" id="CP117257">
    <property type="protein sequence ID" value="WFR98350.1"/>
    <property type="molecule type" value="Genomic_DNA"/>
</dbReference>
<geneLocation type="plasmid" evidence="7 8">
    <name>pTi1078</name>
</geneLocation>
<keyword evidence="8" id="KW-1185">Reference proteome</keyword>
<evidence type="ECO:0000313" key="8">
    <source>
        <dbReference type="Proteomes" id="UP000249499"/>
    </source>
</evidence>
<organism evidence="7 8">
    <name type="scientific">Rhizobium tumorigenes</name>
    <dbReference type="NCBI Taxonomy" id="2041385"/>
    <lineage>
        <taxon>Bacteria</taxon>
        <taxon>Pseudomonadati</taxon>
        <taxon>Pseudomonadota</taxon>
        <taxon>Alphaproteobacteria</taxon>
        <taxon>Hyphomicrobiales</taxon>
        <taxon>Rhizobiaceae</taxon>
        <taxon>Rhizobium/Agrobacterium group</taxon>
        <taxon>Rhizobium</taxon>
    </lineage>
</organism>
<keyword evidence="2 6" id="KW-0255">Endonuclease</keyword>
<dbReference type="Gene3D" id="3.40.960.10">
    <property type="entry name" value="VSR Endonuclease"/>
    <property type="match status" value="1"/>
</dbReference>
<dbReference type="InterPro" id="IPR004603">
    <property type="entry name" value="DNA_mismatch_endonuc_vsr"/>
</dbReference>
<keyword evidence="3 6" id="KW-0227">DNA damage</keyword>
<evidence type="ECO:0000256" key="5">
    <source>
        <dbReference type="ARBA" id="ARBA00023204"/>
    </source>
</evidence>
<protein>
    <recommendedName>
        <fullName evidence="6">Very short patch repair endonuclease</fullName>
        <ecNumber evidence="6">3.1.-.-</ecNumber>
    </recommendedName>
</protein>
<dbReference type="RefSeq" id="WP_111219372.1">
    <property type="nucleotide sequence ID" value="NZ_CP117257.1"/>
</dbReference>
<comment type="similarity">
    <text evidence="6">Belongs to the vsr family.</text>
</comment>
<evidence type="ECO:0000256" key="4">
    <source>
        <dbReference type="ARBA" id="ARBA00022801"/>
    </source>
</evidence>
<dbReference type="GO" id="GO:0004519">
    <property type="term" value="F:endonuclease activity"/>
    <property type="evidence" value="ECO:0007669"/>
    <property type="project" value="UniProtKB-KW"/>
</dbReference>
<dbReference type="KEGG" id="rtu:PR017_21750"/>
<keyword evidence="5 6" id="KW-0234">DNA repair</keyword>
<proteinExistence type="inferred from homology"/>